<proteinExistence type="predicted"/>
<dbReference type="Proteomes" id="UP000028837">
    <property type="component" value="Unassembled WGS sequence"/>
</dbReference>
<organism evidence="3 4">
    <name type="scientific">Toxoplasma gondii GAB2-2007-GAL-DOM2</name>
    <dbReference type="NCBI Taxonomy" id="1130820"/>
    <lineage>
        <taxon>Eukaryota</taxon>
        <taxon>Sar</taxon>
        <taxon>Alveolata</taxon>
        <taxon>Apicomplexa</taxon>
        <taxon>Conoidasida</taxon>
        <taxon>Coccidia</taxon>
        <taxon>Eucoccidiorida</taxon>
        <taxon>Eimeriorina</taxon>
        <taxon>Sarcocystidae</taxon>
        <taxon>Toxoplasma</taxon>
    </lineage>
</organism>
<feature type="region of interest" description="Disordered" evidence="1">
    <location>
        <begin position="42"/>
        <end position="96"/>
    </location>
</feature>
<feature type="compositionally biased region" description="Acidic residues" evidence="1">
    <location>
        <begin position="50"/>
        <end position="75"/>
    </location>
</feature>
<accession>A0A086K9K2</accession>
<protein>
    <submittedName>
        <fullName evidence="3">Putative transmembrane protein</fullName>
    </submittedName>
</protein>
<name>A0A086K9K2_TOXGO</name>
<dbReference type="VEuPathDB" id="ToxoDB:TGDOM2_201860"/>
<evidence type="ECO:0000313" key="4">
    <source>
        <dbReference type="Proteomes" id="UP000028837"/>
    </source>
</evidence>
<keyword evidence="3" id="KW-0812">Transmembrane</keyword>
<dbReference type="OrthoDB" id="333520at2759"/>
<keyword evidence="2" id="KW-0732">Signal</keyword>
<evidence type="ECO:0000313" key="3">
    <source>
        <dbReference type="EMBL" id="KFG41070.1"/>
    </source>
</evidence>
<feature type="signal peptide" evidence="2">
    <location>
        <begin position="1"/>
        <end position="29"/>
    </location>
</feature>
<gene>
    <name evidence="3" type="ORF">TGDOM2_201860</name>
</gene>
<keyword evidence="3" id="KW-0472">Membrane</keyword>
<sequence length="157" mass="16969">MAKLHSLSRAASLFVVLALLALATTCVLSLNVDEADAALDETGAPSFTQEDAEALADNLDEDENDSAVEHEEFDSNEERESDSAVNEPEDASFIEDGDQAAMEEDDFDFEGMNDEQAQELANSLTGEDREAFLDMWEEHKANSAGEDVDAAGAFAEL</sequence>
<evidence type="ECO:0000256" key="1">
    <source>
        <dbReference type="SAM" id="MobiDB-lite"/>
    </source>
</evidence>
<reference evidence="3 4" key="1">
    <citation type="submission" date="2014-02" db="EMBL/GenBank/DDBJ databases">
        <authorList>
            <person name="Sibley D."/>
            <person name="Venepally P."/>
            <person name="Karamycheva S."/>
            <person name="Hadjithomas M."/>
            <person name="Khan A."/>
            <person name="Brunk B."/>
            <person name="Roos D."/>
            <person name="Caler E."/>
            <person name="Lorenzi H."/>
        </authorList>
    </citation>
    <scope>NUCLEOTIDE SEQUENCE [LARGE SCALE GENOMIC DNA]</scope>
    <source>
        <strain evidence="3 4">GAB2-2007-GAL-DOM2</strain>
    </source>
</reference>
<dbReference type="EMBL" id="AHZU02000718">
    <property type="protein sequence ID" value="KFG41070.1"/>
    <property type="molecule type" value="Genomic_DNA"/>
</dbReference>
<comment type="caution">
    <text evidence="3">The sequence shown here is derived from an EMBL/GenBank/DDBJ whole genome shotgun (WGS) entry which is preliminary data.</text>
</comment>
<evidence type="ECO:0000256" key="2">
    <source>
        <dbReference type="SAM" id="SignalP"/>
    </source>
</evidence>
<dbReference type="AlphaFoldDB" id="A0A086K9K2"/>
<feature type="chain" id="PRO_5001809087" evidence="2">
    <location>
        <begin position="30"/>
        <end position="157"/>
    </location>
</feature>
<feature type="compositionally biased region" description="Acidic residues" evidence="1">
    <location>
        <begin position="87"/>
        <end position="96"/>
    </location>
</feature>